<dbReference type="CDD" id="cd00146">
    <property type="entry name" value="PKD"/>
    <property type="match status" value="1"/>
</dbReference>
<dbReference type="Gene3D" id="2.60.40.10">
    <property type="entry name" value="Immunoglobulins"/>
    <property type="match status" value="1"/>
</dbReference>
<organism evidence="3 4">
    <name type="scientific">Actinoplanes palleronii</name>
    <dbReference type="NCBI Taxonomy" id="113570"/>
    <lineage>
        <taxon>Bacteria</taxon>
        <taxon>Bacillati</taxon>
        <taxon>Actinomycetota</taxon>
        <taxon>Actinomycetes</taxon>
        <taxon>Micromonosporales</taxon>
        <taxon>Micromonosporaceae</taxon>
        <taxon>Actinoplanes</taxon>
    </lineage>
</organism>
<gene>
    <name evidence="3" type="ORF">Apa02nite_084610</name>
</gene>
<dbReference type="EMBL" id="BOMS01000141">
    <property type="protein sequence ID" value="GIE72353.1"/>
    <property type="molecule type" value="Genomic_DNA"/>
</dbReference>
<evidence type="ECO:0000313" key="3">
    <source>
        <dbReference type="EMBL" id="GIE72353.1"/>
    </source>
</evidence>
<dbReference type="Proteomes" id="UP000624709">
    <property type="component" value="Unassembled WGS sequence"/>
</dbReference>
<feature type="signal peptide" evidence="1">
    <location>
        <begin position="1"/>
        <end position="31"/>
    </location>
</feature>
<dbReference type="PROSITE" id="PS50093">
    <property type="entry name" value="PKD"/>
    <property type="match status" value="1"/>
</dbReference>
<keyword evidence="1" id="KW-0732">Signal</keyword>
<dbReference type="RefSeq" id="WP_203830072.1">
    <property type="nucleotide sequence ID" value="NZ_BAAATY010000050.1"/>
</dbReference>
<evidence type="ECO:0000256" key="1">
    <source>
        <dbReference type="SAM" id="SignalP"/>
    </source>
</evidence>
<dbReference type="InterPro" id="IPR013783">
    <property type="entry name" value="Ig-like_fold"/>
</dbReference>
<reference evidence="3 4" key="1">
    <citation type="submission" date="2021-01" db="EMBL/GenBank/DDBJ databases">
        <title>Whole genome shotgun sequence of Actinoplanes palleronii NBRC 14916.</title>
        <authorList>
            <person name="Komaki H."/>
            <person name="Tamura T."/>
        </authorList>
    </citation>
    <scope>NUCLEOTIDE SEQUENCE [LARGE SCALE GENOMIC DNA]</scope>
    <source>
        <strain evidence="3 4">NBRC 14916</strain>
    </source>
</reference>
<keyword evidence="4" id="KW-1185">Reference proteome</keyword>
<evidence type="ECO:0000259" key="2">
    <source>
        <dbReference type="PROSITE" id="PS50093"/>
    </source>
</evidence>
<evidence type="ECO:0000313" key="4">
    <source>
        <dbReference type="Proteomes" id="UP000624709"/>
    </source>
</evidence>
<protein>
    <recommendedName>
        <fullName evidence="2">PKD domain-containing protein</fullName>
    </recommendedName>
</protein>
<dbReference type="InterPro" id="IPR035986">
    <property type="entry name" value="PKD_dom_sf"/>
</dbReference>
<feature type="domain" description="PKD" evidence="2">
    <location>
        <begin position="78"/>
        <end position="119"/>
    </location>
</feature>
<dbReference type="Pfam" id="PF00801">
    <property type="entry name" value="PKD"/>
    <property type="match status" value="1"/>
</dbReference>
<comment type="caution">
    <text evidence="3">The sequence shown here is derived from an EMBL/GenBank/DDBJ whole genome shotgun (WGS) entry which is preliminary data.</text>
</comment>
<proteinExistence type="predicted"/>
<dbReference type="InterPro" id="IPR000601">
    <property type="entry name" value="PKD_dom"/>
</dbReference>
<feature type="chain" id="PRO_5046573712" description="PKD domain-containing protein" evidence="1">
    <location>
        <begin position="32"/>
        <end position="339"/>
    </location>
</feature>
<accession>A0ABQ4BNU0</accession>
<name>A0ABQ4BNU0_9ACTN</name>
<dbReference type="SUPFAM" id="SSF49299">
    <property type="entry name" value="PKD domain"/>
    <property type="match status" value="1"/>
</dbReference>
<sequence>MRLLHHRVLSALITVVLGAVAGLTAGTPAMADDADVTAPVGRYQLDFTKLWDGQSAALTPLEVSDDVSAQADIRQYIDWGDGGFTYLDGDEKPEKHRFYNPGAYTVTVRVTDQAGNSSSGVFVGTATVTVTKMPGTYKIVKKTVYAGDPAIVTLTGIPSGVTKVRVWWGDGKDTTVSRTTTQVKHYYSGSTSWYVTVLLTNAAGEAYGREIGSIYTTYDDYAPQVSVTKPSKPTYVSSWRTVRGKVSDRGRGTAAVGTAFIQQRGSSWYYYTGKKWTKAKSLNQALNRARTIEVRPTAKNTWQVKIKGLKKGTLCVFYAAVDKDGNQSEAKVKKQKLTR</sequence>